<dbReference type="PROSITE" id="PS51006">
    <property type="entry name" value="PABS_2"/>
    <property type="match status" value="1"/>
</dbReference>
<dbReference type="SUPFAM" id="SSF53335">
    <property type="entry name" value="S-adenosyl-L-methionine-dependent methyltransferases"/>
    <property type="match status" value="1"/>
</dbReference>
<keyword evidence="10" id="KW-1185">Reference proteome</keyword>
<dbReference type="InterPro" id="IPR030374">
    <property type="entry name" value="PABS"/>
</dbReference>
<dbReference type="InterPro" id="IPR029063">
    <property type="entry name" value="SAM-dependent_MTases_sf"/>
</dbReference>
<dbReference type="NCBIfam" id="NF002010">
    <property type="entry name" value="PRK00811.1"/>
    <property type="match status" value="1"/>
</dbReference>
<comment type="pathway">
    <text evidence="4">Amine and polyamine biosynthesis; spermidine biosynthesis; spermidine from putrescine: step 1/1.</text>
</comment>
<evidence type="ECO:0000256" key="2">
    <source>
        <dbReference type="ARBA" id="ARBA00022679"/>
    </source>
</evidence>
<dbReference type="Gene3D" id="3.40.50.150">
    <property type="entry name" value="Vaccinia Virus protein VP39"/>
    <property type="match status" value="1"/>
</dbReference>
<dbReference type="AlphaFoldDB" id="A0A4R3KU59"/>
<feature type="binding site" evidence="4">
    <location>
        <begin position="137"/>
        <end position="138"/>
    </location>
    <ligand>
        <name>S-methyl-5'-thioadenosine</name>
        <dbReference type="ChEBI" id="CHEBI:17509"/>
    </ligand>
</feature>
<comment type="caution">
    <text evidence="9">The sequence shown here is derived from an EMBL/GenBank/DDBJ whole genome shotgun (WGS) entry which is preliminary data.</text>
</comment>
<dbReference type="GO" id="GO:0004766">
    <property type="term" value="F:spermidine synthase activity"/>
    <property type="evidence" value="ECO:0007669"/>
    <property type="project" value="UniProtKB-UniRule"/>
</dbReference>
<evidence type="ECO:0000259" key="8">
    <source>
        <dbReference type="PROSITE" id="PS51006"/>
    </source>
</evidence>
<evidence type="ECO:0000256" key="4">
    <source>
        <dbReference type="HAMAP-Rule" id="MF_00198"/>
    </source>
</evidence>
<comment type="subunit">
    <text evidence="4">Homodimer or homotetramer.</text>
</comment>
<evidence type="ECO:0000256" key="7">
    <source>
        <dbReference type="RuleBase" id="RU003837"/>
    </source>
</evidence>
<feature type="binding site" evidence="4">
    <location>
        <position position="31"/>
    </location>
    <ligand>
        <name>S-methyl-5'-thioadenosine</name>
        <dbReference type="ChEBI" id="CHEBI:17509"/>
    </ligand>
</feature>
<dbReference type="GO" id="GO:0005829">
    <property type="term" value="C:cytosol"/>
    <property type="evidence" value="ECO:0007669"/>
    <property type="project" value="TreeGrafter"/>
</dbReference>
<dbReference type="Pfam" id="PF17284">
    <property type="entry name" value="Spermine_synt_N"/>
    <property type="match status" value="1"/>
</dbReference>
<dbReference type="PANTHER" id="PTHR11558:SF11">
    <property type="entry name" value="SPERMIDINE SYNTHASE"/>
    <property type="match status" value="1"/>
</dbReference>
<feature type="active site" description="Proton acceptor" evidence="4 5">
    <location>
        <position position="155"/>
    </location>
</feature>
<feature type="binding site" evidence="4">
    <location>
        <position position="86"/>
    </location>
    <ligand>
        <name>spermidine</name>
        <dbReference type="ChEBI" id="CHEBI:57834"/>
    </ligand>
</feature>
<sequence>MELWFTEFHNENSKFSMKVKEHLLSVKSSFQKIDVLDTYEYGRVLVIDGFIMLTEKDEFIYHEMIVHVPMAVYPQARNILVIGGGDGGTLRELTKYPNIENIDFVEIDEMVVEISRDFFPFLHCGFEDNRINFYYEDGVKFVENKEDTYDLIIVDSTDPIGPGEGLFTEEFYKNAYRALKEDGILVNQCESAYFKEDRREFERAIGKLKRIFPKSYAYQANIPTYPSGHWLFGFASKKYDPVLDQKASQWGKYNIYTKYYNEKVHKGAFYLPTYIQNILDEA</sequence>
<dbReference type="RefSeq" id="WP_132027878.1">
    <property type="nucleotide sequence ID" value="NZ_CP068564.1"/>
</dbReference>
<name>A0A4R3KU59_9FIRM</name>
<proteinExistence type="inferred from homology"/>
<evidence type="ECO:0000256" key="3">
    <source>
        <dbReference type="ARBA" id="ARBA00023115"/>
    </source>
</evidence>
<evidence type="ECO:0000256" key="5">
    <source>
        <dbReference type="PROSITE-ProRule" id="PRU00354"/>
    </source>
</evidence>
<dbReference type="EC" id="2.5.1.16" evidence="4"/>
<keyword evidence="2 4" id="KW-0808">Transferase</keyword>
<evidence type="ECO:0000313" key="10">
    <source>
        <dbReference type="Proteomes" id="UP000294567"/>
    </source>
</evidence>
<dbReference type="PANTHER" id="PTHR11558">
    <property type="entry name" value="SPERMIDINE/SPERMINE SYNTHASE"/>
    <property type="match status" value="1"/>
</dbReference>
<dbReference type="Proteomes" id="UP000294567">
    <property type="component" value="Unassembled WGS sequence"/>
</dbReference>
<dbReference type="HAMAP" id="MF_00198">
    <property type="entry name" value="Spermidine_synth"/>
    <property type="match status" value="1"/>
</dbReference>
<dbReference type="GO" id="GO:0008295">
    <property type="term" value="P:spermidine biosynthetic process"/>
    <property type="evidence" value="ECO:0007669"/>
    <property type="project" value="UniProtKB-UniRule"/>
</dbReference>
<evidence type="ECO:0000256" key="6">
    <source>
        <dbReference type="RuleBase" id="RU003836"/>
    </source>
</evidence>
<feature type="binding site" evidence="4">
    <location>
        <position position="106"/>
    </location>
    <ligand>
        <name>S-methyl-5'-thioadenosine</name>
        <dbReference type="ChEBI" id="CHEBI:17509"/>
    </ligand>
</feature>
<evidence type="ECO:0000256" key="1">
    <source>
        <dbReference type="ARBA" id="ARBA00007867"/>
    </source>
</evidence>
<feature type="binding site" evidence="4">
    <location>
        <position position="62"/>
    </location>
    <ligand>
        <name>spermidine</name>
        <dbReference type="ChEBI" id="CHEBI:57834"/>
    </ligand>
</feature>
<dbReference type="InterPro" id="IPR037163">
    <property type="entry name" value="Spermidine_synt_N_sf"/>
</dbReference>
<feature type="binding site" evidence="4">
    <location>
        <position position="162"/>
    </location>
    <ligand>
        <name>S-methyl-5'-thioadenosine</name>
        <dbReference type="ChEBI" id="CHEBI:17509"/>
    </ligand>
</feature>
<evidence type="ECO:0000313" key="9">
    <source>
        <dbReference type="EMBL" id="TCS88785.1"/>
    </source>
</evidence>
<reference evidence="9 10" key="1">
    <citation type="submission" date="2019-03" db="EMBL/GenBank/DDBJ databases">
        <title>Genomic Encyclopedia of Type Strains, Phase IV (KMG-IV): sequencing the most valuable type-strain genomes for metagenomic binning, comparative biology and taxonomic classification.</title>
        <authorList>
            <person name="Goeker M."/>
        </authorList>
    </citation>
    <scope>NUCLEOTIDE SEQUENCE [LARGE SCALE GENOMIC DNA]</scope>
    <source>
        <strain evidence="9 10">DSM 26752</strain>
    </source>
</reference>
<keyword evidence="4 7" id="KW-0745">Spermidine biosynthesis</keyword>
<feature type="domain" description="PABS" evidence="8">
    <location>
        <begin position="2"/>
        <end position="237"/>
    </location>
</feature>
<comment type="catalytic activity">
    <reaction evidence="4 7">
        <text>S-adenosyl 3-(methylsulfanyl)propylamine + putrescine = S-methyl-5'-thioadenosine + spermidine + H(+)</text>
        <dbReference type="Rhea" id="RHEA:12721"/>
        <dbReference type="ChEBI" id="CHEBI:15378"/>
        <dbReference type="ChEBI" id="CHEBI:17509"/>
        <dbReference type="ChEBI" id="CHEBI:57443"/>
        <dbReference type="ChEBI" id="CHEBI:57834"/>
        <dbReference type="ChEBI" id="CHEBI:326268"/>
        <dbReference type="EC" id="2.5.1.16"/>
    </reaction>
</comment>
<dbReference type="OrthoDB" id="9793120at2"/>
<dbReference type="EMBL" id="SMAE01000007">
    <property type="protein sequence ID" value="TCS88785.1"/>
    <property type="molecule type" value="Genomic_DNA"/>
</dbReference>
<comment type="similarity">
    <text evidence="1 4 6">Belongs to the spermidine/spermine synthase family.</text>
</comment>
<dbReference type="InterPro" id="IPR030373">
    <property type="entry name" value="PABS_CS"/>
</dbReference>
<dbReference type="Pfam" id="PF01564">
    <property type="entry name" value="Spermine_synth"/>
    <property type="match status" value="1"/>
</dbReference>
<organism evidence="9 10">
    <name type="scientific">Keratinibaculum paraultunense</name>
    <dbReference type="NCBI Taxonomy" id="1278232"/>
    <lineage>
        <taxon>Bacteria</taxon>
        <taxon>Bacillati</taxon>
        <taxon>Bacillota</taxon>
        <taxon>Tissierellia</taxon>
        <taxon>Tissierellales</taxon>
        <taxon>Tepidimicrobiaceae</taxon>
        <taxon>Keratinibaculum</taxon>
    </lineage>
</organism>
<dbReference type="Gene3D" id="2.30.140.10">
    <property type="entry name" value="Spermidine synthase, tetramerisation domain"/>
    <property type="match status" value="1"/>
</dbReference>
<dbReference type="InterPro" id="IPR035246">
    <property type="entry name" value="Spermidine_synt_N"/>
</dbReference>
<dbReference type="NCBIfam" id="TIGR00417">
    <property type="entry name" value="speE"/>
    <property type="match status" value="1"/>
</dbReference>
<feature type="binding site" evidence="4">
    <location>
        <begin position="155"/>
        <end position="158"/>
    </location>
    <ligand>
        <name>spermidine</name>
        <dbReference type="ChEBI" id="CHEBI:57834"/>
    </ligand>
</feature>
<gene>
    <name evidence="4" type="primary">speE</name>
    <name evidence="9" type="ORF">EDD65_107142</name>
</gene>
<dbReference type="PROSITE" id="PS01330">
    <property type="entry name" value="PABS_1"/>
    <property type="match status" value="1"/>
</dbReference>
<keyword evidence="3 4" id="KW-0620">Polyamine biosynthesis</keyword>
<accession>A0A4R3KU59</accession>
<comment type="function">
    <text evidence="4">Catalyzes the irreversible transfer of a propylamine group from the amino donor S-adenosylmethioninamine (decarboxy-AdoMet) to putrescine (1,4-diaminobutane) to yield spermidine.</text>
</comment>
<protein>
    <recommendedName>
        <fullName evidence="4">Polyamine aminopropyltransferase</fullName>
    </recommendedName>
    <alternativeName>
        <fullName evidence="4">Putrescine aminopropyltransferase</fullName>
        <shortName evidence="4">PAPT</shortName>
    </alternativeName>
    <alternativeName>
        <fullName evidence="4">Spermidine synthase</fullName>
        <shortName evidence="4">SPDS</shortName>
        <shortName evidence="4">SPDSY</shortName>
        <ecNumber evidence="4">2.5.1.16</ecNumber>
    </alternativeName>
</protein>
<dbReference type="CDD" id="cd02440">
    <property type="entry name" value="AdoMet_MTases"/>
    <property type="match status" value="1"/>
</dbReference>
<dbReference type="UniPathway" id="UPA00248">
    <property type="reaction ID" value="UER00314"/>
</dbReference>
<dbReference type="InterPro" id="IPR001045">
    <property type="entry name" value="Spermi_synthase"/>
</dbReference>